<evidence type="ECO:0000313" key="2">
    <source>
        <dbReference type="EMBL" id="ORZ28130.1"/>
    </source>
</evidence>
<dbReference type="Gene3D" id="3.80.10.10">
    <property type="entry name" value="Ribonuclease Inhibitor"/>
    <property type="match status" value="2"/>
</dbReference>
<dbReference type="InParanoid" id="A0A1Y2H0P4"/>
<protein>
    <recommendedName>
        <fullName evidence="1">F-box domain-containing protein</fullName>
    </recommendedName>
</protein>
<dbReference type="InterPro" id="IPR001810">
    <property type="entry name" value="F-box_dom"/>
</dbReference>
<comment type="caution">
    <text evidence="2">The sequence shown here is derived from an EMBL/GenBank/DDBJ whole genome shotgun (WGS) entry which is preliminary data.</text>
</comment>
<dbReference type="InterPro" id="IPR032675">
    <property type="entry name" value="LRR_dom_sf"/>
</dbReference>
<dbReference type="GeneID" id="33564413"/>
<evidence type="ECO:0000313" key="3">
    <source>
        <dbReference type="Proteomes" id="UP000193648"/>
    </source>
</evidence>
<dbReference type="SUPFAM" id="SSF52047">
    <property type="entry name" value="RNI-like"/>
    <property type="match status" value="1"/>
</dbReference>
<dbReference type="Proteomes" id="UP000193648">
    <property type="component" value="Unassembled WGS sequence"/>
</dbReference>
<dbReference type="OrthoDB" id="2346603at2759"/>
<reference evidence="2 3" key="1">
    <citation type="submission" date="2016-07" db="EMBL/GenBank/DDBJ databases">
        <title>Pervasive Adenine N6-methylation of Active Genes in Fungi.</title>
        <authorList>
            <consortium name="DOE Joint Genome Institute"/>
            <person name="Mondo S.J."/>
            <person name="Dannebaum R.O."/>
            <person name="Kuo R.C."/>
            <person name="Labutti K."/>
            <person name="Haridas S."/>
            <person name="Kuo A."/>
            <person name="Salamov A."/>
            <person name="Ahrendt S.R."/>
            <person name="Lipzen A."/>
            <person name="Sullivan W."/>
            <person name="Andreopoulos W.B."/>
            <person name="Clum A."/>
            <person name="Lindquist E."/>
            <person name="Daum C."/>
            <person name="Ramamoorthy G.K."/>
            <person name="Gryganskyi A."/>
            <person name="Culley D."/>
            <person name="Magnuson J.K."/>
            <person name="James T.Y."/>
            <person name="O'Malley M.A."/>
            <person name="Stajich J.E."/>
            <person name="Spatafora J.W."/>
            <person name="Visel A."/>
            <person name="Grigoriev I.V."/>
        </authorList>
    </citation>
    <scope>NUCLEOTIDE SEQUENCE [LARGE SCALE GENOMIC DNA]</scope>
    <source>
        <strain evidence="2 3">NRRL 3116</strain>
    </source>
</reference>
<keyword evidence="3" id="KW-1185">Reference proteome</keyword>
<sequence>MQLSIFEIAHIQEDISQYLSLQELVKCIQVSREWSLIFTRTLWQRFYLQPHHTIEFAKWDSPLSVLLRHHEDISKLNDKMFQKILDNYPAHPWSLPKLRSLSFLLPDDETQKSTITTGVSTATMPGTEAVKALRFLSTLSTIEDLSILGINGDNQQIQDELIHALSPSCLPRLRHVSLLGSKYSAESVLRIIIACRRCEFLDIRTTKFYNVYLNSKLDGRDFRYQDSQKFNEVELTELVKRAFDEGMPLEPTSAHNSTTNLRRLHYDMVSPGSSIILKHLLERSPQLKDLRLIGMMPPEPLQSVIGALNASKRTTTMMGTTYPLRLRSLIMNTLKHDETETKRLLAELIRSTGYFVQPESSHGDGHTDEAGHVGKGIGINGLGLESLSLMYQTPFGQRCGMALVQYHSKTLTKLTIKRLIKNIVFITLMSGLRELRSIEVKVQLDESEEDEISNSNDEEGGERSLILCSWTCQQLKELSLKMNVARYQVHNHRYRMQRTVSAQGFLGYIFKQISRLEALRELELSLKDRISVDVLTLSKGCLSCLGTLKQLRGLKYRKNDFIGYELGEEEAAWIIEHCPRLSEVALISPLPASFKEKLIALRPWILVTTVR</sequence>
<accession>A0A1Y2H0P4</accession>
<dbReference type="InterPro" id="IPR036047">
    <property type="entry name" value="F-box-like_dom_sf"/>
</dbReference>
<dbReference type="EMBL" id="MCFF01000002">
    <property type="protein sequence ID" value="ORZ28130.1"/>
    <property type="molecule type" value="Genomic_DNA"/>
</dbReference>
<name>A0A1Y2H0P4_9FUNG</name>
<dbReference type="AlphaFoldDB" id="A0A1Y2H0P4"/>
<dbReference type="SUPFAM" id="SSF81383">
    <property type="entry name" value="F-box domain"/>
    <property type="match status" value="1"/>
</dbReference>
<dbReference type="RefSeq" id="XP_021885815.1">
    <property type="nucleotide sequence ID" value="XM_022022569.1"/>
</dbReference>
<proteinExistence type="predicted"/>
<feature type="domain" description="F-box" evidence="1">
    <location>
        <begin position="14"/>
        <end position="49"/>
    </location>
</feature>
<evidence type="ECO:0000259" key="1">
    <source>
        <dbReference type="Pfam" id="PF12937"/>
    </source>
</evidence>
<dbReference type="Pfam" id="PF12937">
    <property type="entry name" value="F-box-like"/>
    <property type="match status" value="1"/>
</dbReference>
<organism evidence="2 3">
    <name type="scientific">Lobosporangium transversale</name>
    <dbReference type="NCBI Taxonomy" id="64571"/>
    <lineage>
        <taxon>Eukaryota</taxon>
        <taxon>Fungi</taxon>
        <taxon>Fungi incertae sedis</taxon>
        <taxon>Mucoromycota</taxon>
        <taxon>Mortierellomycotina</taxon>
        <taxon>Mortierellomycetes</taxon>
        <taxon>Mortierellales</taxon>
        <taxon>Mortierellaceae</taxon>
        <taxon>Lobosporangium</taxon>
    </lineage>
</organism>
<gene>
    <name evidence="2" type="ORF">BCR41DRAFT_344691</name>
</gene>